<dbReference type="InterPro" id="IPR017941">
    <property type="entry name" value="Rieske_2Fe-2S"/>
</dbReference>
<keyword evidence="7" id="KW-1185">Reference proteome</keyword>
<dbReference type="GO" id="GO:0005737">
    <property type="term" value="C:cytoplasm"/>
    <property type="evidence" value="ECO:0007669"/>
    <property type="project" value="TreeGrafter"/>
</dbReference>
<dbReference type="AlphaFoldDB" id="A0A3N2BGL7"/>
<accession>A0A3N2BGL7</accession>
<evidence type="ECO:0000259" key="5">
    <source>
        <dbReference type="PROSITE" id="PS51296"/>
    </source>
</evidence>
<dbReference type="Gene3D" id="3.30.9.10">
    <property type="entry name" value="D-Amino Acid Oxidase, subunit A, domain 2"/>
    <property type="match status" value="1"/>
</dbReference>
<keyword evidence="1" id="KW-0001">2Fe-2S</keyword>
<protein>
    <submittedName>
        <fullName evidence="6">Glycine/D-amino acid oxidase-like deaminating enzyme</fullName>
    </submittedName>
</protein>
<evidence type="ECO:0000256" key="1">
    <source>
        <dbReference type="ARBA" id="ARBA00022714"/>
    </source>
</evidence>
<sequence length="505" mass="52979">MATTMRSLWFDSHPLDIPAPAVPLPGSHYDVVVAGGGLTGLTTAVLLARAGKKVAVLEARSVGAVATGNTTAKVSLLQGTTLSGIAEHQSTEVLQAYVTANRDGQAWLAQYLDERDVGYQRRSAWTYATTAEGAAALEKEAAACHTAELPVTWQDTTELPYPVSGALSLDEQIQVHPLEVLGALAGELHERGGVIYEGVRLLDAKSGSPLSVHTTGGSLRTEQLVLATGVPVLDRGGYFARLTGHRSYALAFRMPAETGSAHAAPQGMYLSADAPGRSLRTAPVDGEEYLLVGGNGHMVGRANSPRGAVLDLEAWTRRHFPGAARTHSWSAQDYRAADHVPYIGALPRGGGNIYLATAFNKWGMTNGVAAALALSSEILGGQMAWADTLTRRSVTLNGVLSGVMDNLDIGARMGTDWASAELNALPDYPPSEGHGVVGRSGGKPVGESTVDGVTRRVSAVCPHLGGVLRWNDAECSWDCPLHASRFAADGTLLEGPAVSDLPVND</sequence>
<dbReference type="RefSeq" id="WP_123304681.1">
    <property type="nucleotide sequence ID" value="NZ_RKHK01000001.1"/>
</dbReference>
<dbReference type="InterPro" id="IPR006076">
    <property type="entry name" value="FAD-dep_OxRdtase"/>
</dbReference>
<dbReference type="GO" id="GO:0051537">
    <property type="term" value="F:2 iron, 2 sulfur cluster binding"/>
    <property type="evidence" value="ECO:0007669"/>
    <property type="project" value="UniProtKB-KW"/>
</dbReference>
<proteinExistence type="predicted"/>
<dbReference type="PROSITE" id="PS51296">
    <property type="entry name" value="RIESKE"/>
    <property type="match status" value="1"/>
</dbReference>
<evidence type="ECO:0000313" key="7">
    <source>
        <dbReference type="Proteomes" id="UP000280668"/>
    </source>
</evidence>
<name>A0A3N2BGL7_9MICO</name>
<keyword evidence="2" id="KW-0479">Metal-binding</keyword>
<dbReference type="PANTHER" id="PTHR13847">
    <property type="entry name" value="SARCOSINE DEHYDROGENASE-RELATED"/>
    <property type="match status" value="1"/>
</dbReference>
<evidence type="ECO:0000256" key="3">
    <source>
        <dbReference type="ARBA" id="ARBA00023004"/>
    </source>
</evidence>
<dbReference type="Pfam" id="PF00355">
    <property type="entry name" value="Rieske"/>
    <property type="match status" value="1"/>
</dbReference>
<comment type="caution">
    <text evidence="6">The sequence shown here is derived from an EMBL/GenBank/DDBJ whole genome shotgun (WGS) entry which is preliminary data.</text>
</comment>
<dbReference type="InterPro" id="IPR036922">
    <property type="entry name" value="Rieske_2Fe-2S_sf"/>
</dbReference>
<evidence type="ECO:0000256" key="2">
    <source>
        <dbReference type="ARBA" id="ARBA00022723"/>
    </source>
</evidence>
<dbReference type="SUPFAM" id="SSF51905">
    <property type="entry name" value="FAD/NAD(P)-binding domain"/>
    <property type="match status" value="1"/>
</dbReference>
<feature type="domain" description="Rieske" evidence="5">
    <location>
        <begin position="417"/>
        <end position="505"/>
    </location>
</feature>
<dbReference type="InterPro" id="IPR036188">
    <property type="entry name" value="FAD/NAD-bd_sf"/>
</dbReference>
<evidence type="ECO:0000256" key="4">
    <source>
        <dbReference type="ARBA" id="ARBA00023014"/>
    </source>
</evidence>
<dbReference type="Proteomes" id="UP000280668">
    <property type="component" value="Unassembled WGS sequence"/>
</dbReference>
<dbReference type="EMBL" id="RKHK01000001">
    <property type="protein sequence ID" value="ROR74387.1"/>
    <property type="molecule type" value="Genomic_DNA"/>
</dbReference>
<dbReference type="GO" id="GO:0004497">
    <property type="term" value="F:monooxygenase activity"/>
    <property type="evidence" value="ECO:0007669"/>
    <property type="project" value="UniProtKB-ARBA"/>
</dbReference>
<dbReference type="Gene3D" id="3.50.50.60">
    <property type="entry name" value="FAD/NAD(P)-binding domain"/>
    <property type="match status" value="1"/>
</dbReference>
<dbReference type="Pfam" id="PF01266">
    <property type="entry name" value="DAO"/>
    <property type="match status" value="1"/>
</dbReference>
<gene>
    <name evidence="6" type="ORF">EDD31_2799</name>
</gene>
<keyword evidence="4" id="KW-0411">Iron-sulfur</keyword>
<dbReference type="SUPFAM" id="SSF50022">
    <property type="entry name" value="ISP domain"/>
    <property type="match status" value="1"/>
</dbReference>
<dbReference type="OrthoDB" id="9767869at2"/>
<evidence type="ECO:0000313" key="6">
    <source>
        <dbReference type="EMBL" id="ROR74387.1"/>
    </source>
</evidence>
<organism evidence="6 7">
    <name type="scientific">Bogoriella caseilytica</name>
    <dbReference type="NCBI Taxonomy" id="56055"/>
    <lineage>
        <taxon>Bacteria</taxon>
        <taxon>Bacillati</taxon>
        <taxon>Actinomycetota</taxon>
        <taxon>Actinomycetes</taxon>
        <taxon>Micrococcales</taxon>
        <taxon>Bogoriellaceae</taxon>
        <taxon>Bogoriella</taxon>
    </lineage>
</organism>
<dbReference type="Gene3D" id="2.102.10.10">
    <property type="entry name" value="Rieske [2Fe-2S] iron-sulphur domain"/>
    <property type="match status" value="1"/>
</dbReference>
<dbReference type="PANTHER" id="PTHR13847:SF274">
    <property type="entry name" value="RIESKE 2FE-2S IRON-SULFUR PROTEIN YHFW-RELATED"/>
    <property type="match status" value="1"/>
</dbReference>
<reference evidence="6 7" key="1">
    <citation type="submission" date="2018-11" db="EMBL/GenBank/DDBJ databases">
        <title>Sequencing the genomes of 1000 actinobacteria strains.</title>
        <authorList>
            <person name="Klenk H.-P."/>
        </authorList>
    </citation>
    <scope>NUCLEOTIDE SEQUENCE [LARGE SCALE GENOMIC DNA]</scope>
    <source>
        <strain evidence="6 7">DSM 11294</strain>
    </source>
</reference>
<dbReference type="GO" id="GO:0046872">
    <property type="term" value="F:metal ion binding"/>
    <property type="evidence" value="ECO:0007669"/>
    <property type="project" value="UniProtKB-KW"/>
</dbReference>
<keyword evidence="3" id="KW-0408">Iron</keyword>
<dbReference type="GO" id="GO:0016705">
    <property type="term" value="F:oxidoreductase activity, acting on paired donors, with incorporation or reduction of molecular oxygen"/>
    <property type="evidence" value="ECO:0007669"/>
    <property type="project" value="UniProtKB-ARBA"/>
</dbReference>